<comment type="similarity">
    <text evidence="1">Belongs to the glycosyl hydrolase 63 family.</text>
</comment>
<evidence type="ECO:0000313" key="5">
    <source>
        <dbReference type="EMBL" id="MPR27870.1"/>
    </source>
</evidence>
<evidence type="ECO:0000259" key="4">
    <source>
        <dbReference type="Pfam" id="PF22422"/>
    </source>
</evidence>
<dbReference type="AlphaFoldDB" id="A0A5N7MMK5"/>
<dbReference type="PANTHER" id="PTHR10412">
    <property type="entry name" value="MANNOSYL-OLIGOSACCHARIDE GLUCOSIDASE"/>
    <property type="match status" value="1"/>
</dbReference>
<keyword evidence="6" id="KW-1185">Reference proteome</keyword>
<dbReference type="RefSeq" id="WP_152714180.1">
    <property type="nucleotide sequence ID" value="NZ_VOSJ01000112.1"/>
</dbReference>
<accession>A0A5N7MMK5</accession>
<dbReference type="Proteomes" id="UP000403266">
    <property type="component" value="Unassembled WGS sequence"/>
</dbReference>
<dbReference type="GO" id="GO:0009311">
    <property type="term" value="P:oligosaccharide metabolic process"/>
    <property type="evidence" value="ECO:0007669"/>
    <property type="project" value="InterPro"/>
</dbReference>
<keyword evidence="3" id="KW-0326">Glycosidase</keyword>
<reference evidence="5 6" key="1">
    <citation type="journal article" date="2019" name="Syst. Appl. Microbiol.">
        <title>Microvirga tunisiensis sp. nov., a root nodule symbiotic bacterium isolated from Lupinus micranthus and L. luteus grown in Northern Tunisia.</title>
        <authorList>
            <person name="Msaddak A."/>
            <person name="Rejili M."/>
            <person name="Duran D."/>
            <person name="Mars M."/>
            <person name="Palacios J.M."/>
            <person name="Ruiz-Argueso T."/>
            <person name="Rey L."/>
            <person name="Imperial J."/>
        </authorList>
    </citation>
    <scope>NUCLEOTIDE SEQUENCE [LARGE SCALE GENOMIC DNA]</scope>
    <source>
        <strain evidence="5 6">Lmie10</strain>
    </source>
</reference>
<evidence type="ECO:0000256" key="1">
    <source>
        <dbReference type="ARBA" id="ARBA00010833"/>
    </source>
</evidence>
<evidence type="ECO:0000256" key="3">
    <source>
        <dbReference type="ARBA" id="ARBA00023295"/>
    </source>
</evidence>
<evidence type="ECO:0000256" key="2">
    <source>
        <dbReference type="ARBA" id="ARBA00022801"/>
    </source>
</evidence>
<dbReference type="Gene3D" id="1.50.10.10">
    <property type="match status" value="1"/>
</dbReference>
<dbReference type="Pfam" id="PF22422">
    <property type="entry name" value="MGH1-like_GH"/>
    <property type="match status" value="1"/>
</dbReference>
<dbReference type="GO" id="GO:0006487">
    <property type="term" value="P:protein N-linked glycosylation"/>
    <property type="evidence" value="ECO:0007669"/>
    <property type="project" value="TreeGrafter"/>
</dbReference>
<proteinExistence type="inferred from homology"/>
<dbReference type="EMBL" id="VOSK01000111">
    <property type="protein sequence ID" value="MPR27870.1"/>
    <property type="molecule type" value="Genomic_DNA"/>
</dbReference>
<evidence type="ECO:0000313" key="6">
    <source>
        <dbReference type="Proteomes" id="UP000403266"/>
    </source>
</evidence>
<name>A0A5N7MMK5_9HYPH</name>
<dbReference type="InterPro" id="IPR054491">
    <property type="entry name" value="MGH1-like_GH"/>
</dbReference>
<dbReference type="InterPro" id="IPR004888">
    <property type="entry name" value="Glycoside_hydrolase_63"/>
</dbReference>
<comment type="caution">
    <text evidence="5">The sequence shown here is derived from an EMBL/GenBank/DDBJ whole genome shotgun (WGS) entry which is preliminary data.</text>
</comment>
<dbReference type="GO" id="GO:0004573">
    <property type="term" value="F:Glc3Man9GlcNAc2 oligosaccharide glucosidase activity"/>
    <property type="evidence" value="ECO:0007669"/>
    <property type="project" value="InterPro"/>
</dbReference>
<feature type="domain" description="Mannosylglycerate hydrolase MGH1-like glycoside hydrolase" evidence="4">
    <location>
        <begin position="30"/>
        <end position="414"/>
    </location>
</feature>
<gene>
    <name evidence="5" type="ORF">FS320_22550</name>
</gene>
<keyword evidence="2" id="KW-0378">Hydrolase</keyword>
<organism evidence="5 6">
    <name type="scientific">Microvirga tunisiensis</name>
    <dbReference type="NCBI Taxonomy" id="2108360"/>
    <lineage>
        <taxon>Bacteria</taxon>
        <taxon>Pseudomonadati</taxon>
        <taxon>Pseudomonadota</taxon>
        <taxon>Alphaproteobacteria</taxon>
        <taxon>Hyphomicrobiales</taxon>
        <taxon>Methylobacteriaceae</taxon>
        <taxon>Microvirga</taxon>
    </lineage>
</organism>
<dbReference type="InterPro" id="IPR012341">
    <property type="entry name" value="6hp_glycosidase-like_sf"/>
</dbReference>
<protein>
    <submittedName>
        <fullName evidence="5">Neutral trehalase</fullName>
    </submittedName>
</protein>
<dbReference type="SUPFAM" id="SSF48208">
    <property type="entry name" value="Six-hairpin glycosidases"/>
    <property type="match status" value="1"/>
</dbReference>
<dbReference type="InterPro" id="IPR008928">
    <property type="entry name" value="6-hairpin_glycosidase_sf"/>
</dbReference>
<dbReference type="OrthoDB" id="9781878at2"/>
<sequence length="425" mass="47729">MNTLPKEEAARAILARNDRGGYTVPTDRLYPFQWNWDSAFVAMGFALFDVDRAYRELERLIEGQWDDGMIPHIVFHAPSDTYFPGPDVWGTRHRIPTSGITQPPVFGMALRHVHEAALATGEAAATERTRVLFQAALRSHRWWLTARDPEGLGLVSILHPWESGSDNSPAWDEALARVPTTTTTTIRRKDTGHVDASMRPRDEDYQRFIHLVDTYRDCGWDPKRQWAAAPFKVADVQMTGILARATADLMHLAETFGTDEEKVELTRMHGRLLDGLSSRWRPELSRFVNLDLISGHDVETPTQAGFIPLVALTFDDGQRSAIVAEIERWLDGMVVGVPSAPSFSPSFEPKRYWRGPVWAVINWLISDGLRLNGSADLARRIEQSTVRAIETSGFCEYFDPTTGEGLGGDTFSWTAAAYMALGRRT</sequence>
<dbReference type="PANTHER" id="PTHR10412:SF11">
    <property type="entry name" value="MANNOSYL-OLIGOSACCHARIDE GLUCOSIDASE"/>
    <property type="match status" value="1"/>
</dbReference>